<dbReference type="RefSeq" id="WP_099276857.1">
    <property type="nucleotide sequence ID" value="NZ_KZ304958.1"/>
</dbReference>
<dbReference type="OrthoDB" id="9804723at2"/>
<dbReference type="InterPro" id="IPR000073">
    <property type="entry name" value="AB_hydrolase_1"/>
</dbReference>
<dbReference type="SUPFAM" id="SSF53474">
    <property type="entry name" value="alpha/beta-Hydrolases"/>
    <property type="match status" value="1"/>
</dbReference>
<dbReference type="AlphaFoldDB" id="A0A2G1MG20"/>
<dbReference type="InterPro" id="IPR050266">
    <property type="entry name" value="AB_hydrolase_sf"/>
</dbReference>
<gene>
    <name evidence="3" type="ORF">CJ301_09885</name>
</gene>
<dbReference type="Pfam" id="PF12697">
    <property type="entry name" value="Abhydrolase_6"/>
    <property type="match status" value="1"/>
</dbReference>
<keyword evidence="1" id="KW-0378">Hydrolase</keyword>
<dbReference type="PANTHER" id="PTHR43798:SF31">
    <property type="entry name" value="AB HYDROLASE SUPERFAMILY PROTEIN YCLE"/>
    <property type="match status" value="1"/>
</dbReference>
<accession>A0A2G1MG20</accession>
<keyword evidence="4" id="KW-1185">Reference proteome</keyword>
<evidence type="ECO:0000313" key="3">
    <source>
        <dbReference type="EMBL" id="PHP27695.1"/>
    </source>
</evidence>
<comment type="caution">
    <text evidence="3">The sequence shown here is derived from an EMBL/GenBank/DDBJ whole genome shotgun (WGS) entry which is preliminary data.</text>
</comment>
<dbReference type="PANTHER" id="PTHR43798">
    <property type="entry name" value="MONOACYLGLYCEROL LIPASE"/>
    <property type="match status" value="1"/>
</dbReference>
<evidence type="ECO:0000259" key="2">
    <source>
        <dbReference type="Pfam" id="PF12697"/>
    </source>
</evidence>
<dbReference type="Proteomes" id="UP000221860">
    <property type="component" value="Unassembled WGS sequence"/>
</dbReference>
<dbReference type="GO" id="GO:0016020">
    <property type="term" value="C:membrane"/>
    <property type="evidence" value="ECO:0007669"/>
    <property type="project" value="TreeGrafter"/>
</dbReference>
<dbReference type="EMBL" id="NQWH01000012">
    <property type="protein sequence ID" value="PHP27695.1"/>
    <property type="molecule type" value="Genomic_DNA"/>
</dbReference>
<organism evidence="3 4">
    <name type="scientific">Limimaricola cinnabarinus</name>
    <dbReference type="NCBI Taxonomy" id="1125964"/>
    <lineage>
        <taxon>Bacteria</taxon>
        <taxon>Pseudomonadati</taxon>
        <taxon>Pseudomonadota</taxon>
        <taxon>Alphaproteobacteria</taxon>
        <taxon>Rhodobacterales</taxon>
        <taxon>Paracoccaceae</taxon>
        <taxon>Limimaricola</taxon>
    </lineage>
</organism>
<dbReference type="InterPro" id="IPR029058">
    <property type="entry name" value="AB_hydrolase_fold"/>
</dbReference>
<dbReference type="Gene3D" id="3.40.50.1820">
    <property type="entry name" value="alpha/beta hydrolase"/>
    <property type="match status" value="1"/>
</dbReference>
<protein>
    <recommendedName>
        <fullName evidence="2">AB hydrolase-1 domain-containing protein</fullName>
    </recommendedName>
</protein>
<dbReference type="GO" id="GO:0016787">
    <property type="term" value="F:hydrolase activity"/>
    <property type="evidence" value="ECO:0007669"/>
    <property type="project" value="UniProtKB-KW"/>
</dbReference>
<sequence length="283" mass="29771">MSGVQENSSGGITYLERPGPGPAMVFLHGIGSNASSFRPLLDLLPGGMRLIAWNAPGYGGSRPLTANWPEAGDYATALAGLLDRLGIGSATIVGHSLGTLIGAAFAAHHPRRVDRLILASCACGYRVPKGSKLPGNVGSRIEELELQGPETFAAERAPRLVFEPRLNPGIVAQVRHAMSQVDRGGYAQAVRMLASGDLPGLMGRVRAEAGFIIGINDRVTPEQQTLDAALAWGRAHGTTPRIIRIDQAGHAVYLQKPQDFIEALATLGSGTPDTDSAKTGRQT</sequence>
<feature type="domain" description="AB hydrolase-1" evidence="2">
    <location>
        <begin position="24"/>
        <end position="263"/>
    </location>
</feature>
<proteinExistence type="predicted"/>
<evidence type="ECO:0000313" key="4">
    <source>
        <dbReference type="Proteomes" id="UP000221860"/>
    </source>
</evidence>
<dbReference type="PRINTS" id="PR00111">
    <property type="entry name" value="ABHYDROLASE"/>
</dbReference>
<reference evidence="3 4" key="1">
    <citation type="submission" date="2017-08" db="EMBL/GenBank/DDBJ databases">
        <title>Draft Genome Sequence of Loktanella cinnabarina Strain XM1, Isolated from Coastal Surface Water.</title>
        <authorList>
            <person name="Ma R."/>
            <person name="Wang J."/>
            <person name="Wang Q."/>
            <person name="Ma Z."/>
            <person name="Li J."/>
            <person name="Chen L."/>
        </authorList>
    </citation>
    <scope>NUCLEOTIDE SEQUENCE [LARGE SCALE GENOMIC DNA]</scope>
    <source>
        <strain evidence="3 4">XM1</strain>
    </source>
</reference>
<evidence type="ECO:0000256" key="1">
    <source>
        <dbReference type="ARBA" id="ARBA00022801"/>
    </source>
</evidence>
<name>A0A2G1MG20_9RHOB</name>